<dbReference type="PANTHER" id="PTHR23346">
    <property type="entry name" value="TRANSLATIONAL ACTIVATOR GCN1-RELATED"/>
    <property type="match status" value="1"/>
</dbReference>
<dbReference type="HOGENOM" id="CLU_000504_2_0_1"/>
<name>K1V8X0_TRIAC</name>
<dbReference type="InterPro" id="IPR034085">
    <property type="entry name" value="TOG"/>
</dbReference>
<dbReference type="Proteomes" id="UP000006757">
    <property type="component" value="Unassembled WGS sequence"/>
</dbReference>
<dbReference type="PROSITE" id="PS50077">
    <property type="entry name" value="HEAT_REPEAT"/>
    <property type="match status" value="3"/>
</dbReference>
<dbReference type="Pfam" id="PF24984">
    <property type="entry name" value="HEAT_EF3_GNC1"/>
    <property type="match status" value="1"/>
</dbReference>
<sequence length="2711" mass="293520">MPAADKVGSWLGQKGAKKGKEAYESDSEASDITEPEQNAPTPDNDEVVDDDEIVEEDKDSREANIDWADVLPKIRPALLDPSKKRREQFASRYLYVTPESPAPESTGQLLQQLLMTLTASTEWKAVDLIVQVLMDLVRRDEEQQAPMKLGDKLVKWVCAETAKAVDAAKSAPPQVLLPQLNLILALITTLLGSRSDAFVQSAQLKDLLLSLAAVTDGIEARQSPNPRKAWRVRHKVNIRVWRVLRLLRENLQLVAQTLLKAPQPLRSAVLLGNVVGVALRVKMPKGKAPAREAIEAEKPAIIDYYSTNILGSKVALQPYLFSSLSEFLSTFVTDADLTGKLIPATERMMLRSPEIALPVTAALLDECKKDISAIVPGKLVAGVISSSKSSNAETRAKSVNLFQAIVRNTASDEAQLKIANEPAIIDYYSTNILGSKVALQPYLFSSLSEFLSTFVTDADLTGKLIPATERMMLRSPEIALPVTAALLDECKKDISAIVPGKLVAGVISSSKSSNAETRAKSVNLFQAIVRNTASDEAQLKIANEVLSLPKTGKTANADQRVALYNMVSSIPTSAASVVVDTLPPLIAKESNEAALNALGAALGPHLAAVLVSDKPVAAASASALTKELASSKLSVRRAVSTAVGEAAWTTKEPSAEGQKLLDSFAAPLESNLKTASANVPSNPTGFLEGYVAVALALGPLKDSKLATSAPMKEVLTVSPKPSFVLNDKAWIKLPTETDELWLLRAVAALIANNNIEDKAVRVALGLALIHLAFESKHPNVRREVYSTVSDLAAQHPRNTAQIVREALISWLRTNEQRRAAARAKGPTAEEEENIVSKSREIGRLLSAAVSRGSADQETLEDIAADLIVIAHHPEIGEESQVSWITIVQSLGLDPANLVSVKRERILDLLWEVASAPPKDARFAEAAYRAIATLAFVDPVEFVGDILAKIKSDLDPAALDFIGIEERGIWQTPSDQMFTDVLSKKSDQVENKNRKDYAVEKWEQEVREQLAKKKATTPGANLSKQDKALVAAQLRKEAGVREEIALEQARLKRGLELVSSLAASGVSAVESQLGTLAHLLLSSVFGAGAFLVDDRAFEVFIQISGLASDRLDEYRRLTAAAILRGYEAPFVPEDYLQEGACELVTRILHQILFLVNKAPLDPTTYALVSMLLHRVVAVGGIGCQSAQSDEAQEQLTLVVGIIGACVGEFQDDAYPRLETIEDLLKIISTQPRLAKDASSALADLGTAIRDVATPEEIAAIIKGTLSGESNVRNSALQALQPIDLTELNYSEELFIATHDPDAANAALAEHLWEDNGLDIPETYLDSLVPYLCNKSGAVRKGTAEGLTDAAEQHPSQIEPTIKALEDLYVAELKALEPEIDRFGMVIPETVNKPDPYQSRVAIAEALEKFAPLIPDGQVEPTLKFLIEREPLGDRHEEVRRAMLNAATTIVDIHGGKDISGLMSIFETNLATPSTSQTTDYVKESVVVLFGRLASHLESSDKRIPNVVDRLVEALNTPSELVQSAVADCLPALVQDMGEEAEYLVDRLFSTLTTGKSYAARRGAAYGLAGVVKGRGLRALKDYDLMDKFTEAAEDKSSYEAREGAVFAFETLTATLGRVFEPYIVEIIPLMLKLFGDSNTYVREATQYAAKIIMSKISGHCVKIILPTLLDALEEKQWRTKKGSIELLGSMAFCAPRQLSLSLPTIIPHLTGVINDSHAQVKSAANASLKRFGEVLNNPEVKSIQSTLMKALADPSANITKALSSLLKTTFEHYLDAPSLALVMPIIDRGLRQRSSEIKRKSVQIVGNMASLTDSRDLVPYLHELMPLIHEVLVDPVPEARATAAKSLGTLVERLGETNFPDLVDKLLQTLRSDTSGVDRQGAAQGLSEVLAGLGIERLEALLPDVITSTASPRAYVREGFISLLIYLPATFGHRFSPHLARIIPPILNGLADESEYVRDASMRAGKMIIANYSNKAIELLLPELEKGMLDSSWRIRQSSISLTGELLYRVTGISGKVELEEDETAGRGADQARKALLEALGQERRDRVLATLYIVRQDTVSTVRQASIHIWKALVHNTPRTTREILPMLMQLLVSLLGSPHMDQQETASRTIGELCRKNGERIVGEIVPILKKAISSTDSRTKEGACLAFSDVMQSASKDAIENHEDVIISCVRGALVDPNPDVRTAAAQTFDTMQQYMGAKAIDQTIPTLLEAMRGEGEASETALQALKEVMNVRANSVFPVLIPTLTAQPISAFNARAISALVRVAGSALNRRIDTLLSALVKSLEANPSEDVKPDLEEAIEALCASVEDSDGIHLLMMLLFGWAKDVNPTRRATACNIFGTLCQVNEEDMDDYRVDWIRILVGLMDDSDEGVVTAAWEALDHFVKTIHKDELQTLVVPLRRTIESTGAPGRTVPGFSRPKGVQSLVPILLAGVLSGTQEQREQAAFGIGDLVQRTSEAAIKPYIIQLTGPLIRVISGQSIAPQIKGAILQTLTVLLEQVPQLVRPFHPQLTRTFVKSASDPAALSIRVKAATGLGELMKHQPRVDPLITELIGAVQTGEREVAPSVVSALAAVCNSAGQNIGAAAKTSIVELIEEAFMGGHGDSYNNAIASVAAGLAKADAEALRPIVDTFLAPATPPASLVSICIRTMLEDSPDAFYELECTEDVAKKIMASLGSDAANIARPSREARELFRSQPRYKDDAAVQAIVK</sequence>
<feature type="domain" description="TOG" evidence="5">
    <location>
        <begin position="1534"/>
        <end position="1763"/>
    </location>
</feature>
<dbReference type="eggNOG" id="KOG1242">
    <property type="taxonomic scope" value="Eukaryota"/>
</dbReference>
<dbReference type="Pfam" id="PF23271">
    <property type="entry name" value="HEAT_GCN1"/>
    <property type="match status" value="1"/>
</dbReference>
<dbReference type="GO" id="GO:0006417">
    <property type="term" value="P:regulation of translation"/>
    <property type="evidence" value="ECO:0007669"/>
    <property type="project" value="TreeGrafter"/>
</dbReference>
<feature type="repeat" description="HEAT" evidence="3">
    <location>
        <begin position="1704"/>
        <end position="1741"/>
    </location>
</feature>
<dbReference type="InterPro" id="IPR057546">
    <property type="entry name" value="HEAT_GCN1"/>
</dbReference>
<keyword evidence="7" id="KW-1185">Reference proteome</keyword>
<dbReference type="InterPro" id="IPR056810">
    <property type="entry name" value="GNC1-like_N"/>
</dbReference>
<evidence type="ECO:0000256" key="3">
    <source>
        <dbReference type="PROSITE-ProRule" id="PRU00103"/>
    </source>
</evidence>
<dbReference type="Gene3D" id="1.25.10.10">
    <property type="entry name" value="Leucine-rich Repeat Variant"/>
    <property type="match status" value="7"/>
</dbReference>
<dbReference type="SUPFAM" id="SSF48371">
    <property type="entry name" value="ARM repeat"/>
    <property type="match status" value="4"/>
</dbReference>
<dbReference type="SMART" id="SM01349">
    <property type="entry name" value="TOG"/>
    <property type="match status" value="3"/>
</dbReference>
<dbReference type="OrthoDB" id="5148094at2759"/>
<dbReference type="InterPro" id="IPR021133">
    <property type="entry name" value="HEAT_type_2"/>
</dbReference>
<evidence type="ECO:0000256" key="1">
    <source>
        <dbReference type="ARBA" id="ARBA00007366"/>
    </source>
</evidence>
<dbReference type="GO" id="GO:0034198">
    <property type="term" value="P:cellular response to amino acid starvation"/>
    <property type="evidence" value="ECO:0007669"/>
    <property type="project" value="TreeGrafter"/>
</dbReference>
<feature type="compositionally biased region" description="Acidic residues" evidence="4">
    <location>
        <begin position="24"/>
        <end position="34"/>
    </location>
</feature>
<feature type="domain" description="TOG" evidence="5">
    <location>
        <begin position="2277"/>
        <end position="2489"/>
    </location>
</feature>
<gene>
    <name evidence="6" type="ORF">A1Q2_05287</name>
</gene>
<dbReference type="OMA" id="KYATQRG"/>
<keyword evidence="2" id="KW-0677">Repeat</keyword>
<feature type="domain" description="TOG" evidence="5">
    <location>
        <begin position="1845"/>
        <end position="2074"/>
    </location>
</feature>
<organism evidence="6 7">
    <name type="scientific">Trichosporon asahii var. asahii (strain CBS 8904)</name>
    <name type="common">Yeast</name>
    <dbReference type="NCBI Taxonomy" id="1220162"/>
    <lineage>
        <taxon>Eukaryota</taxon>
        <taxon>Fungi</taxon>
        <taxon>Dikarya</taxon>
        <taxon>Basidiomycota</taxon>
        <taxon>Agaricomycotina</taxon>
        <taxon>Tremellomycetes</taxon>
        <taxon>Trichosporonales</taxon>
        <taxon>Trichosporonaceae</taxon>
        <taxon>Trichosporon</taxon>
    </lineage>
</organism>
<feature type="region of interest" description="Disordered" evidence="4">
    <location>
        <begin position="1"/>
        <end position="61"/>
    </location>
</feature>
<dbReference type="PANTHER" id="PTHR23346:SF7">
    <property type="entry name" value="STALLED RIBOSOME SENSOR GCN1"/>
    <property type="match status" value="1"/>
</dbReference>
<dbReference type="EMBL" id="AMBO01000341">
    <property type="protein sequence ID" value="EKD00450.1"/>
    <property type="molecule type" value="Genomic_DNA"/>
</dbReference>
<feature type="repeat" description="HEAT" evidence="3">
    <location>
        <begin position="1823"/>
        <end position="1861"/>
    </location>
</feature>
<dbReference type="InterPro" id="IPR056809">
    <property type="entry name" value="HEAT_GCN1_fung"/>
</dbReference>
<evidence type="ECO:0000313" key="6">
    <source>
        <dbReference type="EMBL" id="EKD00450.1"/>
    </source>
</evidence>
<dbReference type="GO" id="GO:0019887">
    <property type="term" value="F:protein kinase regulator activity"/>
    <property type="evidence" value="ECO:0007669"/>
    <property type="project" value="TreeGrafter"/>
</dbReference>
<dbReference type="Pfam" id="PF24987">
    <property type="entry name" value="HEAT_EF3_N"/>
    <property type="match status" value="2"/>
</dbReference>
<dbReference type="Pfam" id="PF24916">
    <property type="entry name" value="HEAT_GCN1_fung"/>
    <property type="match status" value="1"/>
</dbReference>
<feature type="repeat" description="HEAT" evidence="3">
    <location>
        <begin position="2168"/>
        <end position="2206"/>
    </location>
</feature>
<evidence type="ECO:0000256" key="2">
    <source>
        <dbReference type="ARBA" id="ARBA00022737"/>
    </source>
</evidence>
<evidence type="ECO:0000256" key="4">
    <source>
        <dbReference type="SAM" id="MobiDB-lite"/>
    </source>
</evidence>
<dbReference type="InParanoid" id="K1V8X0"/>
<comment type="caution">
    <text evidence="6">The sequence shown here is derived from an EMBL/GenBank/DDBJ whole genome shotgun (WGS) entry which is preliminary data.</text>
</comment>
<protein>
    <submittedName>
        <fullName evidence="6">Regulation of translational elongation-related protein</fullName>
    </submittedName>
</protein>
<dbReference type="InterPro" id="IPR016024">
    <property type="entry name" value="ARM-type_fold"/>
</dbReference>
<accession>K1V8X0</accession>
<dbReference type="Pfam" id="PF12074">
    <property type="entry name" value="Gcn1_N"/>
    <property type="match status" value="1"/>
</dbReference>
<dbReference type="STRING" id="1220162.K1V8X0"/>
<dbReference type="InterPro" id="IPR011989">
    <property type="entry name" value="ARM-like"/>
</dbReference>
<evidence type="ECO:0000313" key="7">
    <source>
        <dbReference type="Proteomes" id="UP000006757"/>
    </source>
</evidence>
<comment type="similarity">
    <text evidence="1">Belongs to the GCN1 family.</text>
</comment>
<feature type="compositionally biased region" description="Acidic residues" evidence="4">
    <location>
        <begin position="43"/>
        <end position="57"/>
    </location>
</feature>
<reference evidence="6 7" key="1">
    <citation type="journal article" date="2012" name="Eukaryot. Cell">
        <title>Genome sequence of the Trichosporon asahii environmental strain CBS 8904.</title>
        <authorList>
            <person name="Yang R.Y."/>
            <person name="Li H.T."/>
            <person name="Zhu H."/>
            <person name="Zhou G.P."/>
            <person name="Wang M."/>
            <person name="Wang L."/>
        </authorList>
    </citation>
    <scope>NUCLEOTIDE SEQUENCE [LARGE SCALE GENOMIC DNA]</scope>
    <source>
        <strain evidence="6 7">CBS 8904</strain>
    </source>
</reference>
<dbReference type="FunCoup" id="K1V8X0">
    <property type="interactions" value="697"/>
</dbReference>
<dbReference type="Pfam" id="PF24993">
    <property type="entry name" value="GNC1_N"/>
    <property type="match status" value="2"/>
</dbReference>
<proteinExistence type="inferred from homology"/>
<evidence type="ECO:0000259" key="5">
    <source>
        <dbReference type="SMART" id="SM01349"/>
    </source>
</evidence>
<dbReference type="GO" id="GO:0005829">
    <property type="term" value="C:cytosol"/>
    <property type="evidence" value="ECO:0007669"/>
    <property type="project" value="TreeGrafter"/>
</dbReference>
<dbReference type="InterPro" id="IPR022716">
    <property type="entry name" value="Gcn1_N"/>
</dbReference>